<dbReference type="Proteomes" id="UP000639643">
    <property type="component" value="Unassembled WGS sequence"/>
</dbReference>
<sequence length="309" mass="35244">MPFEFLRLPREIRDMIYEEYFRLDGGYICDTDAFLKGSLSTSGGGPVDLALVYTCKMVAEETENGNVALSFNTVTFTTIHSPELGDLARLFQKLMFDGVQFVKSVMLNAVGYYLTTKSVSKLNDRYPQSAPLLDRLKDEEPATGNDLLNLARDRQGPYGEAPSVYSEFVDETLRLAADGMSPRSFCLLLDSDGAGGLASQIFESVVHRDAAWQEAWYLFENLPRAVRDIVEGKSVTRYDFDPGTLWDVQELVRQHEGWDEERWVQEWENYDTVFWRTVSPLPDWASIVRDNVICHWTTDEVTRVKVTIE</sequence>
<evidence type="ECO:0000313" key="2">
    <source>
        <dbReference type="Proteomes" id="UP000639643"/>
    </source>
</evidence>
<keyword evidence="2" id="KW-1185">Reference proteome</keyword>
<gene>
    <name evidence="1" type="ORF">CMUS01_08454</name>
</gene>
<accession>A0A8H6KCD2</accession>
<comment type="caution">
    <text evidence="1">The sequence shown here is derived from an EMBL/GenBank/DDBJ whole genome shotgun (WGS) entry which is preliminary data.</text>
</comment>
<evidence type="ECO:0000313" key="1">
    <source>
        <dbReference type="EMBL" id="KAF6828745.1"/>
    </source>
</evidence>
<reference evidence="1" key="1">
    <citation type="journal article" date="2020" name="Phytopathology">
        <title>Genome Sequence Resources of Colletotrichum truncatum, C. plurivorum, C. musicola, and C. sojae: Four Species Pathogenic to Soybean (Glycine max).</title>
        <authorList>
            <person name="Rogerio F."/>
            <person name="Boufleur T.R."/>
            <person name="Ciampi-Guillardi M."/>
            <person name="Sukno S.A."/>
            <person name="Thon M.R."/>
            <person name="Massola Junior N.S."/>
            <person name="Baroncelli R."/>
        </authorList>
    </citation>
    <scope>NUCLEOTIDE SEQUENCE</scope>
    <source>
        <strain evidence="1">LFN0074</strain>
    </source>
</reference>
<proteinExistence type="predicted"/>
<dbReference type="EMBL" id="WIGM01000329">
    <property type="protein sequence ID" value="KAF6828745.1"/>
    <property type="molecule type" value="Genomic_DNA"/>
</dbReference>
<dbReference type="AlphaFoldDB" id="A0A8H6KCD2"/>
<organism evidence="1 2">
    <name type="scientific">Colletotrichum musicola</name>
    <dbReference type="NCBI Taxonomy" id="2175873"/>
    <lineage>
        <taxon>Eukaryota</taxon>
        <taxon>Fungi</taxon>
        <taxon>Dikarya</taxon>
        <taxon>Ascomycota</taxon>
        <taxon>Pezizomycotina</taxon>
        <taxon>Sordariomycetes</taxon>
        <taxon>Hypocreomycetidae</taxon>
        <taxon>Glomerellales</taxon>
        <taxon>Glomerellaceae</taxon>
        <taxon>Colletotrichum</taxon>
        <taxon>Colletotrichum orchidearum species complex</taxon>
    </lineage>
</organism>
<dbReference type="OrthoDB" id="5062850at2759"/>
<protein>
    <submittedName>
        <fullName evidence="1">Uncharacterized protein</fullName>
    </submittedName>
</protein>
<name>A0A8H6KCD2_9PEZI</name>